<gene>
    <name evidence="2" type="ORF">NMN56_010650</name>
</gene>
<evidence type="ECO:0000313" key="2">
    <source>
        <dbReference type="EMBL" id="MDJ1132398.1"/>
    </source>
</evidence>
<keyword evidence="3" id="KW-1185">Reference proteome</keyword>
<organism evidence="2 3">
    <name type="scientific">Streptomyces iconiensis</name>
    <dbReference type="NCBI Taxonomy" id="1384038"/>
    <lineage>
        <taxon>Bacteria</taxon>
        <taxon>Bacillati</taxon>
        <taxon>Actinomycetota</taxon>
        <taxon>Actinomycetes</taxon>
        <taxon>Kitasatosporales</taxon>
        <taxon>Streptomycetaceae</taxon>
        <taxon>Streptomyces</taxon>
    </lineage>
</organism>
<comment type="caution">
    <text evidence="2">The sequence shown here is derived from an EMBL/GenBank/DDBJ whole genome shotgun (WGS) entry which is preliminary data.</text>
</comment>
<dbReference type="Gene3D" id="3.50.50.60">
    <property type="entry name" value="FAD/NAD(P)-binding domain"/>
    <property type="match status" value="2"/>
</dbReference>
<evidence type="ECO:0008006" key="4">
    <source>
        <dbReference type="Google" id="ProtNLM"/>
    </source>
</evidence>
<name>A0ABT6ZTL1_9ACTN</name>
<feature type="region of interest" description="Disordered" evidence="1">
    <location>
        <begin position="151"/>
        <end position="202"/>
    </location>
</feature>
<dbReference type="Proteomes" id="UP001214441">
    <property type="component" value="Unassembled WGS sequence"/>
</dbReference>
<evidence type="ECO:0000313" key="3">
    <source>
        <dbReference type="Proteomes" id="UP001214441"/>
    </source>
</evidence>
<reference evidence="2 3" key="1">
    <citation type="submission" date="2023-05" db="EMBL/GenBank/DDBJ databases">
        <title>Streptantibioticus silvisoli sp. nov., acidotolerant actinomycetes 1 from pine litter.</title>
        <authorList>
            <person name="Swiecimska M."/>
            <person name="Golinska P."/>
            <person name="Sangal V."/>
            <person name="Wachnowicz B."/>
            <person name="Goodfellow M."/>
        </authorList>
    </citation>
    <scope>NUCLEOTIDE SEQUENCE [LARGE SCALE GENOMIC DNA]</scope>
    <source>
        <strain evidence="2 3">DSM 42109</strain>
    </source>
</reference>
<dbReference type="SUPFAM" id="SSF51905">
    <property type="entry name" value="FAD/NAD(P)-binding domain"/>
    <property type="match status" value="1"/>
</dbReference>
<protein>
    <recommendedName>
        <fullName evidence="4">2-polyprenyl-6-methoxyphenol hydroxylase</fullName>
    </recommendedName>
</protein>
<evidence type="ECO:0000256" key="1">
    <source>
        <dbReference type="SAM" id="MobiDB-lite"/>
    </source>
</evidence>
<feature type="compositionally biased region" description="Low complexity" evidence="1">
    <location>
        <begin position="159"/>
        <end position="173"/>
    </location>
</feature>
<dbReference type="EMBL" id="JANCPR020000008">
    <property type="protein sequence ID" value="MDJ1132398.1"/>
    <property type="molecule type" value="Genomic_DNA"/>
</dbReference>
<accession>A0ABT6ZTL1</accession>
<dbReference type="PANTHER" id="PTHR43422">
    <property type="entry name" value="THIAMINE THIAZOLE SYNTHASE"/>
    <property type="match status" value="1"/>
</dbReference>
<dbReference type="RefSeq" id="WP_274038934.1">
    <property type="nucleotide sequence ID" value="NZ_JANCPR020000008.1"/>
</dbReference>
<sequence length="478" mass="50166">MGHAVVLGAGMAGLCAARAAAGHFEKVTVVERDRLPPDATARRGIPQGRHVHALLGTGAHALERLFPGLAGELVASGAVRSELLAEARYVLGDLPLARGDARVTSLQATRPLLEAGIRERVRALPGVTFLEGYDVLDPVIEGRAVTGVRVQRRAGGGQRTKPGAAESAAGSGADPHVGPGGTEPEVEPGGTGPGGEPAGNEPEVLPAALVVDAMGRAGRAAGWLAAGGYEAPPEERTDIDVGYATRFLMLTNGALGGDKTVLTGNFPAHPGRGCALFLQEDKRWILTLAGMGGDHPPIDEEGFRAFARTALPAALYDVVRGAEVLGTPVFHRFPYSVRRRFERLESYPDGLVAAGDSVCSFNPVYGQGMSVAAREAEVLDTCLRGALPDLPRRYFAQIVKVVGPAWDLARSADLSVPGVGARRTLGTRIVSRYMQRLLTSAQRDPELAALYVRVIGLLDPPSRMLAPRVVRAVVRGGG</sequence>
<dbReference type="PANTHER" id="PTHR43422:SF3">
    <property type="entry name" value="THIAMINE THIAZOLE SYNTHASE"/>
    <property type="match status" value="1"/>
</dbReference>
<dbReference type="Gene3D" id="3.30.9.100">
    <property type="match status" value="1"/>
</dbReference>
<dbReference type="InterPro" id="IPR036188">
    <property type="entry name" value="FAD/NAD-bd_sf"/>
</dbReference>
<proteinExistence type="predicted"/>